<protein>
    <recommendedName>
        <fullName evidence="3">F-box domain-containing protein</fullName>
    </recommendedName>
</protein>
<proteinExistence type="predicted"/>
<evidence type="ECO:0000313" key="2">
    <source>
        <dbReference type="Proteomes" id="UP001497453"/>
    </source>
</evidence>
<name>A0ABP1DKB2_9APHY</name>
<keyword evidence="2" id="KW-1185">Reference proteome</keyword>
<gene>
    <name evidence="1" type="ORF">GFSPODELE1_LOCUS6763</name>
</gene>
<accession>A0ABP1DKB2</accession>
<dbReference type="EMBL" id="OZ037947">
    <property type="protein sequence ID" value="CAL1708236.1"/>
    <property type="molecule type" value="Genomic_DNA"/>
</dbReference>
<reference evidence="2" key="1">
    <citation type="submission" date="2024-04" db="EMBL/GenBank/DDBJ databases">
        <authorList>
            <person name="Shaw F."/>
            <person name="Minotto A."/>
        </authorList>
    </citation>
    <scope>NUCLEOTIDE SEQUENCE [LARGE SCALE GENOMIC DNA]</scope>
</reference>
<evidence type="ECO:0000313" key="1">
    <source>
        <dbReference type="EMBL" id="CAL1708236.1"/>
    </source>
</evidence>
<organism evidence="1 2">
    <name type="scientific">Somion occarium</name>
    <dbReference type="NCBI Taxonomy" id="3059160"/>
    <lineage>
        <taxon>Eukaryota</taxon>
        <taxon>Fungi</taxon>
        <taxon>Dikarya</taxon>
        <taxon>Basidiomycota</taxon>
        <taxon>Agaricomycotina</taxon>
        <taxon>Agaricomycetes</taxon>
        <taxon>Polyporales</taxon>
        <taxon>Cerrenaceae</taxon>
        <taxon>Somion</taxon>
    </lineage>
</organism>
<dbReference type="Proteomes" id="UP001497453">
    <property type="component" value="Chromosome 4"/>
</dbReference>
<evidence type="ECO:0008006" key="3">
    <source>
        <dbReference type="Google" id="ProtNLM"/>
    </source>
</evidence>
<sequence length="517" mass="58315">MAYTMNPAVTRNYPRFPVELIERMIDYLHDEPITLAACSVVGRIWHIPARLHLFSEVVVTNDRGGFEFEQFAAALETIPHLSKFLRSLHFIGSRSYGLNVRKDFGRDDQLPRITSRLIACILNKCDRLGSINFQAVYFGQSPGDGQQIFSSTVKSAATLQHLTFNSPGPSLREDHALDKLAPLFPSWSDSIRSQLRLFVMLAMGGTLHLLVKDGLDTENPIFTIAELVQEDNFTVSSAMSHILAQGQVPLHRIEKLTIPISFRNVDSFHPSLFGMASPNLMNIGISFGELYKIPNLQLQHMLTVGYGFIGPLWSWNLYDLKACPSLRSCTFHFDWAFGEQSWIVSWMAAIRILDSLPVEIVEITFSVIAFETSNHPPNLKEHKSIPYHQLNQALRRFPNLEAANVIVHPTISAAHGSLHQQQDDVHLLIATLKLWKPLLPLMCDLYMVDSKSRVVLHLRNEKGKRVSWRLRPGVRDSTIYADLIENGFGHRCGWPSDGLDPGSSMLYYAKANLASFV</sequence>